<dbReference type="InterPro" id="IPR000887">
    <property type="entry name" value="Aldlse_KDPG_KHG"/>
</dbReference>
<evidence type="ECO:0000256" key="5">
    <source>
        <dbReference type="ARBA" id="ARBA00023277"/>
    </source>
</evidence>
<dbReference type="InterPro" id="IPR013785">
    <property type="entry name" value="Aldolase_TIM"/>
</dbReference>
<dbReference type="KEGG" id="orm:HTY61_08740"/>
<dbReference type="NCBIfam" id="NF006600">
    <property type="entry name" value="PRK09140.1"/>
    <property type="match status" value="1"/>
</dbReference>
<dbReference type="RefSeq" id="WP_175276423.1">
    <property type="nucleotide sequence ID" value="NZ_CP054836.1"/>
</dbReference>
<proteinExistence type="inferred from homology"/>
<dbReference type="PROSITE" id="PS00160">
    <property type="entry name" value="ALDOLASE_KDPG_KHG_2"/>
    <property type="match status" value="1"/>
</dbReference>
<evidence type="ECO:0000256" key="1">
    <source>
        <dbReference type="ARBA" id="ARBA00004761"/>
    </source>
</evidence>
<comment type="pathway">
    <text evidence="1">Carbohydrate acid metabolism.</text>
</comment>
<keyword evidence="7" id="KW-1185">Reference proteome</keyword>
<dbReference type="AlphaFoldDB" id="A0A6N1VCD0"/>
<organism evidence="6 7">
    <name type="scientific">Oricola thermophila</name>
    <dbReference type="NCBI Taxonomy" id="2742145"/>
    <lineage>
        <taxon>Bacteria</taxon>
        <taxon>Pseudomonadati</taxon>
        <taxon>Pseudomonadota</taxon>
        <taxon>Alphaproteobacteria</taxon>
        <taxon>Hyphomicrobiales</taxon>
        <taxon>Ahrensiaceae</taxon>
        <taxon>Oricola</taxon>
    </lineage>
</organism>
<evidence type="ECO:0000256" key="4">
    <source>
        <dbReference type="ARBA" id="ARBA00023239"/>
    </source>
</evidence>
<dbReference type="Gene3D" id="3.20.20.70">
    <property type="entry name" value="Aldolase class I"/>
    <property type="match status" value="1"/>
</dbReference>
<dbReference type="EMBL" id="CP054836">
    <property type="protein sequence ID" value="QKV18530.1"/>
    <property type="molecule type" value="Genomic_DNA"/>
</dbReference>
<gene>
    <name evidence="6" type="ORF">HTY61_08740</name>
</gene>
<dbReference type="InterPro" id="IPR031338">
    <property type="entry name" value="KDPG/KHG_AS_2"/>
</dbReference>
<keyword evidence="4" id="KW-0456">Lyase</keyword>
<evidence type="ECO:0000256" key="2">
    <source>
        <dbReference type="ARBA" id="ARBA00006906"/>
    </source>
</evidence>
<sequence>MTQAAPWPRLSRELVAILRGLEPDNALDTAGALVDAGFQAIEVPLNSPEPFRSIESIAKAFGDRILVGAGTVLTPADVDRLNDTGGRLVVSPNIDAAVLARAHEHGMVTMPGVFSPTEALAAVAAGAPALKFFPASVLGASGIKAISAVLPAGTIIGAVGGVSERDFGTYVRNGIRLFGLGSSIFRPGMDKREIAERARRTVSAWDAAVNGTLEA</sequence>
<accession>A0A6N1VCD0</accession>
<evidence type="ECO:0000313" key="6">
    <source>
        <dbReference type="EMBL" id="QKV18530.1"/>
    </source>
</evidence>
<dbReference type="PANTHER" id="PTHR30246:SF1">
    <property type="entry name" value="2-DEHYDRO-3-DEOXY-6-PHOSPHOGALACTONATE ALDOLASE-RELATED"/>
    <property type="match status" value="1"/>
</dbReference>
<dbReference type="GO" id="GO:0016829">
    <property type="term" value="F:lyase activity"/>
    <property type="evidence" value="ECO:0007669"/>
    <property type="project" value="UniProtKB-KW"/>
</dbReference>
<evidence type="ECO:0000313" key="7">
    <source>
        <dbReference type="Proteomes" id="UP000509367"/>
    </source>
</evidence>
<name>A0A6N1VCD0_9HYPH</name>
<comment type="similarity">
    <text evidence="2">Belongs to the KHG/KDPG aldolase family.</text>
</comment>
<dbReference type="PANTHER" id="PTHR30246">
    <property type="entry name" value="2-KETO-3-DEOXY-6-PHOSPHOGLUCONATE ALDOLASE"/>
    <property type="match status" value="1"/>
</dbReference>
<comment type="subunit">
    <text evidence="3">Homotrimer.</text>
</comment>
<keyword evidence="5" id="KW-0119">Carbohydrate metabolism</keyword>
<reference evidence="6 7" key="1">
    <citation type="submission" date="2020-06" db="EMBL/GenBank/DDBJ databases">
        <title>Oricola thermophila sp. nov. isolated from a tidal sediments.</title>
        <authorList>
            <person name="Kwon K.K."/>
            <person name="Yang S.-H."/>
            <person name="Park M.-J."/>
        </authorList>
    </citation>
    <scope>NUCLEOTIDE SEQUENCE [LARGE SCALE GENOMIC DNA]</scope>
    <source>
        <strain evidence="6 7">MEBiC13590</strain>
    </source>
</reference>
<dbReference type="Pfam" id="PF01081">
    <property type="entry name" value="Aldolase"/>
    <property type="match status" value="1"/>
</dbReference>
<evidence type="ECO:0000256" key="3">
    <source>
        <dbReference type="ARBA" id="ARBA00011233"/>
    </source>
</evidence>
<dbReference type="SUPFAM" id="SSF51569">
    <property type="entry name" value="Aldolase"/>
    <property type="match status" value="1"/>
</dbReference>
<protein>
    <submittedName>
        <fullName evidence="6">2-dehydro-3-deoxy-6-phosphogalactonate aldolase</fullName>
    </submittedName>
</protein>
<dbReference type="Proteomes" id="UP000509367">
    <property type="component" value="Chromosome"/>
</dbReference>
<dbReference type="CDD" id="cd00452">
    <property type="entry name" value="KDPG_aldolase"/>
    <property type="match status" value="1"/>
</dbReference>